<evidence type="ECO:0000313" key="2">
    <source>
        <dbReference type="Proteomes" id="UP001418222"/>
    </source>
</evidence>
<organism evidence="1 2">
    <name type="scientific">Platanthera zijinensis</name>
    <dbReference type="NCBI Taxonomy" id="2320716"/>
    <lineage>
        <taxon>Eukaryota</taxon>
        <taxon>Viridiplantae</taxon>
        <taxon>Streptophyta</taxon>
        <taxon>Embryophyta</taxon>
        <taxon>Tracheophyta</taxon>
        <taxon>Spermatophyta</taxon>
        <taxon>Magnoliopsida</taxon>
        <taxon>Liliopsida</taxon>
        <taxon>Asparagales</taxon>
        <taxon>Orchidaceae</taxon>
        <taxon>Orchidoideae</taxon>
        <taxon>Orchideae</taxon>
        <taxon>Orchidinae</taxon>
        <taxon>Platanthera</taxon>
    </lineage>
</organism>
<accession>A0AAP0GBI2</accession>
<name>A0AAP0GBI2_9ASPA</name>
<dbReference type="AlphaFoldDB" id="A0AAP0GBI2"/>
<dbReference type="EMBL" id="JBBWWQ010000004">
    <property type="protein sequence ID" value="KAK8949353.1"/>
    <property type="molecule type" value="Genomic_DNA"/>
</dbReference>
<dbReference type="InterPro" id="IPR032567">
    <property type="entry name" value="RTL1-rel"/>
</dbReference>
<keyword evidence="2" id="KW-1185">Reference proteome</keyword>
<dbReference type="CDD" id="cd00303">
    <property type="entry name" value="retropepsin_like"/>
    <property type="match status" value="1"/>
</dbReference>
<dbReference type="Proteomes" id="UP001418222">
    <property type="component" value="Unassembled WGS sequence"/>
</dbReference>
<evidence type="ECO:0000313" key="1">
    <source>
        <dbReference type="EMBL" id="KAK8949353.1"/>
    </source>
</evidence>
<dbReference type="PANTHER" id="PTHR15503:SF22">
    <property type="entry name" value="TRANSPOSON TY3-I GAG POLYPROTEIN"/>
    <property type="match status" value="1"/>
</dbReference>
<gene>
    <name evidence="1" type="ORF">KSP39_PZI005819</name>
</gene>
<reference evidence="1 2" key="1">
    <citation type="journal article" date="2022" name="Nat. Plants">
        <title>Genomes of leafy and leafless Platanthera orchids illuminate the evolution of mycoheterotrophy.</title>
        <authorList>
            <person name="Li M.H."/>
            <person name="Liu K.W."/>
            <person name="Li Z."/>
            <person name="Lu H.C."/>
            <person name="Ye Q.L."/>
            <person name="Zhang D."/>
            <person name="Wang J.Y."/>
            <person name="Li Y.F."/>
            <person name="Zhong Z.M."/>
            <person name="Liu X."/>
            <person name="Yu X."/>
            <person name="Liu D.K."/>
            <person name="Tu X.D."/>
            <person name="Liu B."/>
            <person name="Hao Y."/>
            <person name="Liao X.Y."/>
            <person name="Jiang Y.T."/>
            <person name="Sun W.H."/>
            <person name="Chen J."/>
            <person name="Chen Y.Q."/>
            <person name="Ai Y."/>
            <person name="Zhai J.W."/>
            <person name="Wu S.S."/>
            <person name="Zhou Z."/>
            <person name="Hsiao Y.Y."/>
            <person name="Wu W.L."/>
            <person name="Chen Y.Y."/>
            <person name="Lin Y.F."/>
            <person name="Hsu J.L."/>
            <person name="Li C.Y."/>
            <person name="Wang Z.W."/>
            <person name="Zhao X."/>
            <person name="Zhong W.Y."/>
            <person name="Ma X.K."/>
            <person name="Ma L."/>
            <person name="Huang J."/>
            <person name="Chen G.Z."/>
            <person name="Huang M.Z."/>
            <person name="Huang L."/>
            <person name="Peng D.H."/>
            <person name="Luo Y.B."/>
            <person name="Zou S.Q."/>
            <person name="Chen S.P."/>
            <person name="Lan S."/>
            <person name="Tsai W.C."/>
            <person name="Van de Peer Y."/>
            <person name="Liu Z.J."/>
        </authorList>
    </citation>
    <scope>NUCLEOTIDE SEQUENCE [LARGE SCALE GENOMIC DNA]</scope>
    <source>
        <strain evidence="1">Lor287</strain>
    </source>
</reference>
<sequence>MEDDNITTIEPLDDDTGTLHDIGTPSQHEYEIGYHALIGTFSSQSIRFEGALLNHPVQILVDCGSSTNFISQRIASFLNAPITVIKPFKVHVGNGESLICTGIYMNAELSIQHHHFSTNLFVLDLYGSDVVLGMIWLESLGNVTTNYKDKQMTFQRNHKRICLQGMRSLETTPITSSQITKLVSQDSISSSILYFLSLQVENQGTKTTTNASHKLAPLLEKHSDIFQTPVGIPPPRPCDHKIPLQNPDTIIKVKPYRYPHFKKQKSND</sequence>
<dbReference type="SUPFAM" id="SSF50630">
    <property type="entry name" value="Acid proteases"/>
    <property type="match status" value="1"/>
</dbReference>
<evidence type="ECO:0008006" key="3">
    <source>
        <dbReference type="Google" id="ProtNLM"/>
    </source>
</evidence>
<dbReference type="PANTHER" id="PTHR15503">
    <property type="entry name" value="LDOC1 RELATED"/>
    <property type="match status" value="1"/>
</dbReference>
<protein>
    <recommendedName>
        <fullName evidence="3">RVP_2 domain-containing protein</fullName>
    </recommendedName>
</protein>
<proteinExistence type="predicted"/>
<dbReference type="Gene3D" id="2.40.70.10">
    <property type="entry name" value="Acid Proteases"/>
    <property type="match status" value="1"/>
</dbReference>
<dbReference type="InterPro" id="IPR021109">
    <property type="entry name" value="Peptidase_aspartic_dom_sf"/>
</dbReference>
<comment type="caution">
    <text evidence="1">The sequence shown here is derived from an EMBL/GenBank/DDBJ whole genome shotgun (WGS) entry which is preliminary data.</text>
</comment>
<dbReference type="Pfam" id="PF08284">
    <property type="entry name" value="RVP_2"/>
    <property type="match status" value="1"/>
</dbReference>